<dbReference type="HOGENOM" id="CLU_025996_19_2_0"/>
<dbReference type="InterPro" id="IPR001173">
    <property type="entry name" value="Glyco_trans_2-like"/>
</dbReference>
<dbReference type="PANTHER" id="PTHR43685:SF2">
    <property type="entry name" value="GLYCOSYLTRANSFERASE 2-LIKE DOMAIN-CONTAINING PROTEIN"/>
    <property type="match status" value="1"/>
</dbReference>
<protein>
    <submittedName>
        <fullName evidence="2">Putative glycosyltransferase</fullName>
    </submittedName>
</protein>
<keyword evidence="3" id="KW-1185">Reference proteome</keyword>
<dbReference type="Gene3D" id="3.90.550.10">
    <property type="entry name" value="Spore Coat Polysaccharide Biosynthesis Protein SpsA, Chain A"/>
    <property type="match status" value="1"/>
</dbReference>
<sequence length="344" mass="37674">MTTEPSVSETEMSPAVTDTLDFSVVICAYTERRWEALIEAVESLERQTVPPREVIVVIDHNEALLQRALERFRDLSVPVAVIENHQERGLSGARNSGVAAASAAIIAFLDDDAAADERWLEFTRDAFLDERVMGVGATIDLDWQGPAPQWFPAEFNWTVGGTYRGMPTSRAPVRNLIGAAMAIRGSLLKGSEGFRSVLGRTDAVKLPLGGEETELCIRLKQRHPANHFVYEPRANVKHKVTLDRATWRYFTRRCYAEGLSKAHMSRLVGKQDGLSSERAYVLQALPSGVLRGVRDTVFKRDLHGLGRSAAIVLGLLATATGFLVGSKAPKNTTTTTTTAATTVP</sequence>
<dbReference type="eggNOG" id="COG1216">
    <property type="taxonomic scope" value="Bacteria"/>
</dbReference>
<dbReference type="Pfam" id="PF00535">
    <property type="entry name" value="Glycos_transf_2"/>
    <property type="match status" value="1"/>
</dbReference>
<accession>L0A2Z6</accession>
<dbReference type="CDD" id="cd00761">
    <property type="entry name" value="Glyco_tranf_GTA_type"/>
    <property type="match status" value="1"/>
</dbReference>
<gene>
    <name evidence="2" type="ordered locus">Deipe_2799</name>
</gene>
<dbReference type="SUPFAM" id="SSF53448">
    <property type="entry name" value="Nucleotide-diphospho-sugar transferases"/>
    <property type="match status" value="1"/>
</dbReference>
<dbReference type="GO" id="GO:0016740">
    <property type="term" value="F:transferase activity"/>
    <property type="evidence" value="ECO:0007669"/>
    <property type="project" value="UniProtKB-KW"/>
</dbReference>
<dbReference type="InterPro" id="IPR050834">
    <property type="entry name" value="Glycosyltransf_2"/>
</dbReference>
<dbReference type="PATRIC" id="fig|937777.3.peg.2813"/>
<dbReference type="Proteomes" id="UP000010467">
    <property type="component" value="Chromosome"/>
</dbReference>
<proteinExistence type="predicted"/>
<dbReference type="AlphaFoldDB" id="L0A2Z6"/>
<feature type="domain" description="Glycosyltransferase 2-like" evidence="1">
    <location>
        <begin position="23"/>
        <end position="188"/>
    </location>
</feature>
<dbReference type="EMBL" id="CP003382">
    <property type="protein sequence ID" value="AFZ68263.1"/>
    <property type="molecule type" value="Genomic_DNA"/>
</dbReference>
<reference evidence="3" key="1">
    <citation type="submission" date="2012-03" db="EMBL/GenBank/DDBJ databases">
        <title>Complete sequence of chromosome of Deinococcus peraridilitoris DSM 19664.</title>
        <authorList>
            <person name="Lucas S."/>
            <person name="Copeland A."/>
            <person name="Lapidus A."/>
            <person name="Glavina del Rio T."/>
            <person name="Dalin E."/>
            <person name="Tice H."/>
            <person name="Bruce D."/>
            <person name="Goodwin L."/>
            <person name="Pitluck S."/>
            <person name="Peters L."/>
            <person name="Mikhailova N."/>
            <person name="Lu M."/>
            <person name="Kyrpides N."/>
            <person name="Mavromatis K."/>
            <person name="Ivanova N."/>
            <person name="Brettin T."/>
            <person name="Detter J.C."/>
            <person name="Han C."/>
            <person name="Larimer F."/>
            <person name="Land M."/>
            <person name="Hauser L."/>
            <person name="Markowitz V."/>
            <person name="Cheng J.-F."/>
            <person name="Hugenholtz P."/>
            <person name="Woyke T."/>
            <person name="Wu D."/>
            <person name="Pukall R."/>
            <person name="Steenblock K."/>
            <person name="Brambilla E."/>
            <person name="Klenk H.-P."/>
            <person name="Eisen J.A."/>
        </authorList>
    </citation>
    <scope>NUCLEOTIDE SEQUENCE [LARGE SCALE GENOMIC DNA]</scope>
    <source>
        <strain evidence="3">DSM 19664 / LMG 22246 / CIP 109416 / KR-200</strain>
    </source>
</reference>
<dbReference type="KEGG" id="dpd:Deipe_2799"/>
<keyword evidence="2" id="KW-0808">Transferase</keyword>
<organism evidence="2 3">
    <name type="scientific">Deinococcus peraridilitoris (strain DSM 19664 / LMG 22246 / CIP 109416 / KR-200)</name>
    <dbReference type="NCBI Taxonomy" id="937777"/>
    <lineage>
        <taxon>Bacteria</taxon>
        <taxon>Thermotogati</taxon>
        <taxon>Deinococcota</taxon>
        <taxon>Deinococci</taxon>
        <taxon>Deinococcales</taxon>
        <taxon>Deinococcaceae</taxon>
        <taxon>Deinococcus</taxon>
    </lineage>
</organism>
<dbReference type="STRING" id="937777.Deipe_2799"/>
<dbReference type="PANTHER" id="PTHR43685">
    <property type="entry name" value="GLYCOSYLTRANSFERASE"/>
    <property type="match status" value="1"/>
</dbReference>
<name>L0A2Z6_DEIPD</name>
<dbReference type="InterPro" id="IPR029044">
    <property type="entry name" value="Nucleotide-diphossugar_trans"/>
</dbReference>
<evidence type="ECO:0000313" key="2">
    <source>
        <dbReference type="EMBL" id="AFZ68263.1"/>
    </source>
</evidence>
<evidence type="ECO:0000259" key="1">
    <source>
        <dbReference type="Pfam" id="PF00535"/>
    </source>
</evidence>
<evidence type="ECO:0000313" key="3">
    <source>
        <dbReference type="Proteomes" id="UP000010467"/>
    </source>
</evidence>